<gene>
    <name evidence="2" type="ORF">ACE1YR_19040</name>
</gene>
<keyword evidence="1" id="KW-0472">Membrane</keyword>
<reference evidence="2 3" key="1">
    <citation type="submission" date="2024-09" db="EMBL/GenBank/DDBJ databases">
        <authorList>
            <person name="Fullem K."/>
        </authorList>
    </citation>
    <scope>NUCLEOTIDE SEQUENCE [LARGE SCALE GENOMIC DNA]</scope>
    <source>
        <strain evidence="3">K1(2024)</strain>
    </source>
</reference>
<proteinExistence type="predicted"/>
<keyword evidence="3" id="KW-1185">Reference proteome</keyword>
<evidence type="ECO:0000313" key="3">
    <source>
        <dbReference type="Proteomes" id="UP001577047"/>
    </source>
</evidence>
<dbReference type="RefSeq" id="WP_304483455.1">
    <property type="nucleotide sequence ID" value="NZ_JAUQOQ010000003.1"/>
</dbReference>
<evidence type="ECO:0000256" key="1">
    <source>
        <dbReference type="SAM" id="Phobius"/>
    </source>
</evidence>
<feature type="transmembrane region" description="Helical" evidence="1">
    <location>
        <begin position="315"/>
        <end position="337"/>
    </location>
</feature>
<organism evidence="2 3">
    <name type="scientific">Pseudomonas boreofloridensis</name>
    <dbReference type="NCBI Taxonomy" id="3064348"/>
    <lineage>
        <taxon>Bacteria</taxon>
        <taxon>Pseudomonadati</taxon>
        <taxon>Pseudomonadota</taxon>
        <taxon>Gammaproteobacteria</taxon>
        <taxon>Pseudomonadales</taxon>
        <taxon>Pseudomonadaceae</taxon>
        <taxon>Pseudomonas</taxon>
    </lineage>
</organism>
<keyword evidence="1" id="KW-0812">Transmembrane</keyword>
<protein>
    <submittedName>
        <fullName evidence="2">Uncharacterized protein</fullName>
    </submittedName>
</protein>
<sequence>MAKSLAFWVEGSKPVENIKPDVELHFNYWSLSGKSETVIDYLDVGVKFSGLETFDAIKIFIPFHVTEQNYAANLGRAVCNTPTLISAIFNTRVKETLLDGERMDITFRHEKESKLRFHCQIEVGPHGEGVTLNRLNREGDGTTLSFPLVLFKKEKEPSLESIPHYFRFRIKMSAEDKKVISQLSKQKDSKLLSRFDSTEIVDFRVNEIRNLPAQIRSKLEYDSFISSVHFFLIRETNSEHKLSHTEFKRCRVLEKDLWETYLKENNEEINLPEQMLIYHWREQSKRDSDGELLEHLENFSAFAKFSKTVITRATIFWFIISVLVLGASSGIIGNYIYSYLTSSNQPVVCAEKSSDSEDSKKSNLTDAR</sequence>
<dbReference type="EMBL" id="JBHFXX010000021">
    <property type="protein sequence ID" value="MFB3802504.1"/>
    <property type="molecule type" value="Genomic_DNA"/>
</dbReference>
<accession>A0ABV4ZCZ6</accession>
<name>A0ABV4ZCZ6_9PSED</name>
<comment type="caution">
    <text evidence="2">The sequence shown here is derived from an EMBL/GenBank/DDBJ whole genome shotgun (WGS) entry which is preliminary data.</text>
</comment>
<evidence type="ECO:0000313" key="2">
    <source>
        <dbReference type="EMBL" id="MFB3802504.1"/>
    </source>
</evidence>
<dbReference type="Proteomes" id="UP001577047">
    <property type="component" value="Unassembled WGS sequence"/>
</dbReference>
<keyword evidence="1" id="KW-1133">Transmembrane helix</keyword>